<protein>
    <submittedName>
        <fullName evidence="3">Universal stress protein</fullName>
    </submittedName>
</protein>
<feature type="domain" description="UspA" evidence="2">
    <location>
        <begin position="191"/>
        <end position="272"/>
    </location>
</feature>
<dbReference type="SUPFAM" id="SSF52402">
    <property type="entry name" value="Adenine nucleotide alpha hydrolases-like"/>
    <property type="match status" value="2"/>
</dbReference>
<dbReference type="InterPro" id="IPR014729">
    <property type="entry name" value="Rossmann-like_a/b/a_fold"/>
</dbReference>
<keyword evidence="4" id="KW-1185">Reference proteome</keyword>
<proteinExistence type="inferred from homology"/>
<gene>
    <name evidence="3" type="ORF">HMF3257_20370</name>
</gene>
<dbReference type="Pfam" id="PF00582">
    <property type="entry name" value="Usp"/>
    <property type="match status" value="2"/>
</dbReference>
<dbReference type="PANTHER" id="PTHR46268">
    <property type="entry name" value="STRESS RESPONSE PROTEIN NHAX"/>
    <property type="match status" value="1"/>
</dbReference>
<dbReference type="EMBL" id="QLII01000001">
    <property type="protein sequence ID" value="RAI78528.1"/>
    <property type="molecule type" value="Genomic_DNA"/>
</dbReference>
<dbReference type="PRINTS" id="PR01438">
    <property type="entry name" value="UNVRSLSTRESS"/>
</dbReference>
<dbReference type="AlphaFoldDB" id="A0A327P042"/>
<evidence type="ECO:0000313" key="4">
    <source>
        <dbReference type="Proteomes" id="UP000249016"/>
    </source>
</evidence>
<comment type="caution">
    <text evidence="3">The sequence shown here is derived from an EMBL/GenBank/DDBJ whole genome shotgun (WGS) entry which is preliminary data.</text>
</comment>
<reference evidence="3 4" key="1">
    <citation type="submission" date="2018-06" db="EMBL/GenBank/DDBJ databases">
        <title>Spirosoma sp. HMF3257 Genome sequencing and assembly.</title>
        <authorList>
            <person name="Kang H."/>
            <person name="Cha I."/>
            <person name="Kim H."/>
            <person name="Kang J."/>
            <person name="Joh K."/>
        </authorList>
    </citation>
    <scope>NUCLEOTIDE SEQUENCE [LARGE SCALE GENOMIC DNA]</scope>
    <source>
        <strain evidence="3 4">HMF3257</strain>
    </source>
</reference>
<comment type="similarity">
    <text evidence="1">Belongs to the universal stress protein A family.</text>
</comment>
<sequence length="273" mass="30549">MKTILVPTDLSSITHYALDVAVDLARTYEAEIVLLHTVLNEFTPMADCVTGMAYDIGPVYEQSQKEAEEILNKLAENPRYTGVTIKTRLGSTIDGLIHCINEQPADLIVLASKGASGLMEWLEGSHAELIVRHANCPVLVVKQPLGHFHPKRIVWAIDVDEQLKQPHPSPFLLADQDLHQFVYVQTPSDHKQPEAIHTWMQEYALAKKINAYSLDIRTDKTVATGILNYAKDKKADLIVLYTHGHKGLRHWIEGSVSEDVLNHASMPVLILRV</sequence>
<name>A0A327P042_9BACT</name>
<dbReference type="CDD" id="cd00293">
    <property type="entry name" value="USP-like"/>
    <property type="match status" value="1"/>
</dbReference>
<dbReference type="Proteomes" id="UP000249016">
    <property type="component" value="Unassembled WGS sequence"/>
</dbReference>
<dbReference type="InterPro" id="IPR006015">
    <property type="entry name" value="Universal_stress_UspA"/>
</dbReference>
<dbReference type="Gene3D" id="3.40.50.620">
    <property type="entry name" value="HUPs"/>
    <property type="match status" value="2"/>
</dbReference>
<organism evidence="3 4">
    <name type="scientific">Spirosoma telluris</name>
    <dbReference type="NCBI Taxonomy" id="2183553"/>
    <lineage>
        <taxon>Bacteria</taxon>
        <taxon>Pseudomonadati</taxon>
        <taxon>Bacteroidota</taxon>
        <taxon>Cytophagia</taxon>
        <taxon>Cytophagales</taxon>
        <taxon>Cytophagaceae</taxon>
        <taxon>Spirosoma</taxon>
    </lineage>
</organism>
<evidence type="ECO:0000256" key="1">
    <source>
        <dbReference type="ARBA" id="ARBA00008791"/>
    </source>
</evidence>
<accession>A0A327P042</accession>
<dbReference type="PANTHER" id="PTHR46268:SF6">
    <property type="entry name" value="UNIVERSAL STRESS PROTEIN UP12"/>
    <property type="match status" value="1"/>
</dbReference>
<evidence type="ECO:0000313" key="3">
    <source>
        <dbReference type="EMBL" id="RAI78528.1"/>
    </source>
</evidence>
<evidence type="ECO:0000259" key="2">
    <source>
        <dbReference type="Pfam" id="PF00582"/>
    </source>
</evidence>
<dbReference type="InterPro" id="IPR006016">
    <property type="entry name" value="UspA"/>
</dbReference>
<dbReference type="OrthoDB" id="1522603at2"/>
<feature type="domain" description="UspA" evidence="2">
    <location>
        <begin position="1"/>
        <end position="142"/>
    </location>
</feature>